<dbReference type="EC" id="3.4.-.-" evidence="13"/>
<dbReference type="GO" id="GO:0004177">
    <property type="term" value="F:aminopeptidase activity"/>
    <property type="evidence" value="ECO:0007669"/>
    <property type="project" value="UniProtKB-KW"/>
</dbReference>
<evidence type="ECO:0000256" key="3">
    <source>
        <dbReference type="ARBA" id="ARBA00005634"/>
    </source>
</evidence>
<organism evidence="16 17">
    <name type="scientific">Periconia digitata</name>
    <dbReference type="NCBI Taxonomy" id="1303443"/>
    <lineage>
        <taxon>Eukaryota</taxon>
        <taxon>Fungi</taxon>
        <taxon>Dikarya</taxon>
        <taxon>Ascomycota</taxon>
        <taxon>Pezizomycotina</taxon>
        <taxon>Dothideomycetes</taxon>
        <taxon>Pleosporomycetidae</taxon>
        <taxon>Pleosporales</taxon>
        <taxon>Massarineae</taxon>
        <taxon>Periconiaceae</taxon>
        <taxon>Periconia</taxon>
    </lineage>
</organism>
<evidence type="ECO:0000256" key="4">
    <source>
        <dbReference type="ARBA" id="ARBA00005957"/>
    </source>
</evidence>
<accession>A0A9W4UB26</accession>
<dbReference type="Pfam" id="PF02225">
    <property type="entry name" value="PA"/>
    <property type="match status" value="1"/>
</dbReference>
<keyword evidence="11 13" id="KW-0862">Zinc</keyword>
<evidence type="ECO:0000256" key="9">
    <source>
        <dbReference type="ARBA" id="ARBA00022729"/>
    </source>
</evidence>
<dbReference type="SUPFAM" id="SSF52025">
    <property type="entry name" value="PA domain"/>
    <property type="match status" value="1"/>
</dbReference>
<dbReference type="AlphaFoldDB" id="A0A9W4UB26"/>
<sequence>MWKSVVNLAAIAATIDAAAVDIRDDYQGLVSSESLRSTIKAEALKVRAQQLERFAYDSPTKNRVIGSEGHEATVKYITDTLSQYPDYYNVSTQEVPLNVGVSANVTILGDATDAYAVGFAPSGSASGNLVVIPNLGCEESDFPKNATGGIFLISRGSCVSGEKVLAAKKAGAEGVLIYNNIEGNLEGYSLQRVPESDDDYVPTAGISLGYGKGLVAVVNGGIQVPVVMSTTSKDIISHNINVQTIQGDPENVIHVSGHSDSVTQGPGINDNGSGSMSLLEIAVQLTKFKVKNAVRFSWWTGEEIGLMGAEYYVKHLSAAEKSKIRLLLDFDMMASPNYAFQIYDGDGSAYNLTGAPGSAEAEAEFTHFFDEIAKQNHTEIEFDGRSDYGPFLEAGIAAGGIACGAEAIKTQEEFEMFGGAAGLAYDVNYHEDGDNANNLNYDAWIVMTQAIAHSTATYALSFDSLPPKNTTATRKRGQAAMFQYKQSASYLKMI</sequence>
<evidence type="ECO:0000259" key="15">
    <source>
        <dbReference type="Pfam" id="PF04389"/>
    </source>
</evidence>
<dbReference type="PANTHER" id="PTHR12147:SF26">
    <property type="entry name" value="PEPTIDASE M28 DOMAIN-CONTAINING PROTEIN"/>
    <property type="match status" value="1"/>
</dbReference>
<keyword evidence="17" id="KW-1185">Reference proteome</keyword>
<dbReference type="InterPro" id="IPR046450">
    <property type="entry name" value="PA_dom_sf"/>
</dbReference>
<dbReference type="Proteomes" id="UP001152607">
    <property type="component" value="Unassembled WGS sequence"/>
</dbReference>
<name>A0A9W4UB26_9PLEO</name>
<evidence type="ECO:0000256" key="12">
    <source>
        <dbReference type="ARBA" id="ARBA00023180"/>
    </source>
</evidence>
<dbReference type="EMBL" id="CAOQHR010000003">
    <property type="protein sequence ID" value="CAI6332088.1"/>
    <property type="molecule type" value="Genomic_DNA"/>
</dbReference>
<reference evidence="16" key="1">
    <citation type="submission" date="2023-01" db="EMBL/GenBank/DDBJ databases">
        <authorList>
            <person name="Van Ghelder C."/>
            <person name="Rancurel C."/>
        </authorList>
    </citation>
    <scope>NUCLEOTIDE SEQUENCE</scope>
    <source>
        <strain evidence="16">CNCM I-4278</strain>
    </source>
</reference>
<dbReference type="PANTHER" id="PTHR12147">
    <property type="entry name" value="METALLOPEPTIDASE M28 FAMILY MEMBER"/>
    <property type="match status" value="1"/>
</dbReference>
<keyword evidence="7 13" id="KW-0645">Protease</keyword>
<dbReference type="Gene3D" id="3.40.630.10">
    <property type="entry name" value="Zn peptidases"/>
    <property type="match status" value="1"/>
</dbReference>
<dbReference type="InterPro" id="IPR041756">
    <property type="entry name" value="M28_SGAP-like"/>
</dbReference>
<evidence type="ECO:0000313" key="17">
    <source>
        <dbReference type="Proteomes" id="UP001152607"/>
    </source>
</evidence>
<dbReference type="GO" id="GO:0046872">
    <property type="term" value="F:metal ion binding"/>
    <property type="evidence" value="ECO:0007669"/>
    <property type="project" value="UniProtKB-KW"/>
</dbReference>
<evidence type="ECO:0000256" key="1">
    <source>
        <dbReference type="ARBA" id="ARBA00001947"/>
    </source>
</evidence>
<evidence type="ECO:0000256" key="5">
    <source>
        <dbReference type="ARBA" id="ARBA00022438"/>
    </source>
</evidence>
<keyword evidence="10 13" id="KW-0378">Hydrolase</keyword>
<comment type="similarity">
    <text evidence="3">Belongs to the peptidase M28 family. M28B subfamily.</text>
</comment>
<dbReference type="InterPro" id="IPR007484">
    <property type="entry name" value="Peptidase_M28"/>
</dbReference>
<evidence type="ECO:0000256" key="13">
    <source>
        <dbReference type="RuleBase" id="RU361240"/>
    </source>
</evidence>
<feature type="chain" id="PRO_5041021016" description="Peptide hydrolase" evidence="13">
    <location>
        <begin position="18"/>
        <end position="494"/>
    </location>
</feature>
<feature type="domain" description="PA" evidence="14">
    <location>
        <begin position="126"/>
        <end position="212"/>
    </location>
</feature>
<comment type="cofactor">
    <cofactor evidence="1">
        <name>Zn(2+)</name>
        <dbReference type="ChEBI" id="CHEBI:29105"/>
    </cofactor>
</comment>
<dbReference type="GO" id="GO:0006508">
    <property type="term" value="P:proteolysis"/>
    <property type="evidence" value="ECO:0007669"/>
    <property type="project" value="UniProtKB-KW"/>
</dbReference>
<evidence type="ECO:0000313" key="16">
    <source>
        <dbReference type="EMBL" id="CAI6332088.1"/>
    </source>
</evidence>
<dbReference type="GO" id="GO:0005576">
    <property type="term" value="C:extracellular region"/>
    <property type="evidence" value="ECO:0007669"/>
    <property type="project" value="UniProtKB-SubCell"/>
</dbReference>
<gene>
    <name evidence="16" type="ORF">PDIGIT_LOCUS5117</name>
</gene>
<keyword evidence="8 13" id="KW-0479">Metal-binding</keyword>
<dbReference type="OrthoDB" id="10013407at2759"/>
<keyword evidence="12" id="KW-0325">Glycoprotein</keyword>
<dbReference type="Pfam" id="PF04389">
    <property type="entry name" value="Peptidase_M28"/>
    <property type="match status" value="1"/>
</dbReference>
<dbReference type="GO" id="GO:0008235">
    <property type="term" value="F:metalloexopeptidase activity"/>
    <property type="evidence" value="ECO:0007669"/>
    <property type="project" value="InterPro"/>
</dbReference>
<dbReference type="FunFam" id="3.40.630.10:FF:000054">
    <property type="entry name" value="Peptide hydrolase"/>
    <property type="match status" value="1"/>
</dbReference>
<dbReference type="Gene3D" id="3.50.30.30">
    <property type="match status" value="1"/>
</dbReference>
<evidence type="ECO:0000259" key="14">
    <source>
        <dbReference type="Pfam" id="PF02225"/>
    </source>
</evidence>
<comment type="similarity">
    <text evidence="4">Belongs to the peptidase M28 family. M28A subfamily.</text>
</comment>
<keyword evidence="5" id="KW-0031">Aminopeptidase</keyword>
<dbReference type="InterPro" id="IPR003137">
    <property type="entry name" value="PA_domain"/>
</dbReference>
<keyword evidence="9 13" id="KW-0732">Signal</keyword>
<feature type="signal peptide" evidence="13">
    <location>
        <begin position="1"/>
        <end position="17"/>
    </location>
</feature>
<dbReference type="SUPFAM" id="SSF53187">
    <property type="entry name" value="Zn-dependent exopeptidases"/>
    <property type="match status" value="1"/>
</dbReference>
<evidence type="ECO:0000256" key="11">
    <source>
        <dbReference type="ARBA" id="ARBA00022833"/>
    </source>
</evidence>
<evidence type="ECO:0000256" key="6">
    <source>
        <dbReference type="ARBA" id="ARBA00022525"/>
    </source>
</evidence>
<proteinExistence type="inferred from homology"/>
<evidence type="ECO:0000256" key="2">
    <source>
        <dbReference type="ARBA" id="ARBA00004613"/>
    </source>
</evidence>
<evidence type="ECO:0000256" key="10">
    <source>
        <dbReference type="ARBA" id="ARBA00022801"/>
    </source>
</evidence>
<evidence type="ECO:0000256" key="8">
    <source>
        <dbReference type="ARBA" id="ARBA00022723"/>
    </source>
</evidence>
<evidence type="ECO:0000256" key="7">
    <source>
        <dbReference type="ARBA" id="ARBA00022670"/>
    </source>
</evidence>
<dbReference type="CDD" id="cd03876">
    <property type="entry name" value="M28_SGAP_like"/>
    <property type="match status" value="1"/>
</dbReference>
<dbReference type="InterPro" id="IPR045175">
    <property type="entry name" value="M28_fam"/>
</dbReference>
<comment type="caution">
    <text evidence="16">The sequence shown here is derived from an EMBL/GenBank/DDBJ whole genome shotgun (WGS) entry which is preliminary data.</text>
</comment>
<keyword evidence="6" id="KW-0964">Secreted</keyword>
<comment type="subcellular location">
    <subcellularLocation>
        <location evidence="2">Secreted</location>
    </subcellularLocation>
</comment>
<protein>
    <recommendedName>
        <fullName evidence="13">Peptide hydrolase</fullName>
        <ecNumber evidence="13">3.4.-.-</ecNumber>
    </recommendedName>
</protein>
<feature type="domain" description="Peptidase M28" evidence="15">
    <location>
        <begin position="244"/>
        <end position="453"/>
    </location>
</feature>